<dbReference type="SUPFAM" id="SSF53335">
    <property type="entry name" value="S-adenosyl-L-methionine-dependent methyltransferases"/>
    <property type="match status" value="1"/>
</dbReference>
<organism evidence="10 11">
    <name type="scientific">Candidatus Enterousia avicola</name>
    <dbReference type="NCBI Taxonomy" id="2840787"/>
    <lineage>
        <taxon>Bacteria</taxon>
        <taxon>Pseudomonadati</taxon>
        <taxon>Pseudomonadota</taxon>
        <taxon>Alphaproteobacteria</taxon>
        <taxon>Candidatus Enterousia</taxon>
    </lineage>
</organism>
<evidence type="ECO:0000256" key="1">
    <source>
        <dbReference type="ARBA" id="ARBA00022490"/>
    </source>
</evidence>
<comment type="catalytic activity">
    <reaction evidence="7">
        <text>adenosine(1518)/adenosine(1519) in 16S rRNA + 4 S-adenosyl-L-methionine = N(6)-dimethyladenosine(1518)/N(6)-dimethyladenosine(1519) in 16S rRNA + 4 S-adenosyl-L-homocysteine + 4 H(+)</text>
        <dbReference type="Rhea" id="RHEA:19609"/>
        <dbReference type="Rhea" id="RHEA-COMP:10232"/>
        <dbReference type="Rhea" id="RHEA-COMP:10233"/>
        <dbReference type="ChEBI" id="CHEBI:15378"/>
        <dbReference type="ChEBI" id="CHEBI:57856"/>
        <dbReference type="ChEBI" id="CHEBI:59789"/>
        <dbReference type="ChEBI" id="CHEBI:74411"/>
        <dbReference type="ChEBI" id="CHEBI:74493"/>
        <dbReference type="EC" id="2.1.1.182"/>
    </reaction>
</comment>
<dbReference type="PROSITE" id="PS51689">
    <property type="entry name" value="SAM_RNA_A_N6_MT"/>
    <property type="match status" value="1"/>
</dbReference>
<dbReference type="GO" id="GO:0052908">
    <property type="term" value="F:16S rRNA (adenine(1518)-N(6)/adenine(1519)-N(6))-dimethyltransferase activity"/>
    <property type="evidence" value="ECO:0007669"/>
    <property type="project" value="UniProtKB-EC"/>
</dbReference>
<evidence type="ECO:0000256" key="4">
    <source>
        <dbReference type="ARBA" id="ARBA00022679"/>
    </source>
</evidence>
<dbReference type="Gene3D" id="3.40.50.150">
    <property type="entry name" value="Vaccinia Virus protein VP39"/>
    <property type="match status" value="1"/>
</dbReference>
<evidence type="ECO:0000256" key="8">
    <source>
        <dbReference type="PROSITE-ProRule" id="PRU01026"/>
    </source>
</evidence>
<feature type="binding site" evidence="7 8">
    <location>
        <position position="32"/>
    </location>
    <ligand>
        <name>S-adenosyl-L-methionine</name>
        <dbReference type="ChEBI" id="CHEBI:59789"/>
    </ligand>
</feature>
<protein>
    <recommendedName>
        <fullName evidence="7">Ribosomal RNA small subunit methyltransferase A</fullName>
        <ecNumber evidence="7">2.1.1.182</ecNumber>
    </recommendedName>
    <alternativeName>
        <fullName evidence="7">16S rRNA (adenine(1518)-N(6)/adenine(1519)-N(6))-dimethyltransferase</fullName>
    </alternativeName>
    <alternativeName>
        <fullName evidence="7">16S rRNA dimethyladenosine transferase</fullName>
    </alternativeName>
    <alternativeName>
        <fullName evidence="7">16S rRNA dimethylase</fullName>
    </alternativeName>
    <alternativeName>
        <fullName evidence="7">S-adenosylmethionine-6-N', N'-adenosyl(rRNA) dimethyltransferase</fullName>
    </alternativeName>
</protein>
<evidence type="ECO:0000256" key="6">
    <source>
        <dbReference type="ARBA" id="ARBA00022884"/>
    </source>
</evidence>
<gene>
    <name evidence="7 10" type="primary">rsmA</name>
    <name evidence="7" type="synonym">ksgA</name>
    <name evidence="10" type="ORF">IAC63_02920</name>
</gene>
<feature type="domain" description="Ribosomal RNA adenine methylase transferase N-terminal" evidence="9">
    <location>
        <begin position="37"/>
        <end position="212"/>
    </location>
</feature>
<evidence type="ECO:0000256" key="7">
    <source>
        <dbReference type="HAMAP-Rule" id="MF_00607"/>
    </source>
</evidence>
<dbReference type="Pfam" id="PF00398">
    <property type="entry name" value="RrnaAD"/>
    <property type="match status" value="1"/>
</dbReference>
<keyword evidence="4 7" id="KW-0808">Transferase</keyword>
<evidence type="ECO:0000256" key="5">
    <source>
        <dbReference type="ARBA" id="ARBA00022691"/>
    </source>
</evidence>
<dbReference type="CDD" id="cd02440">
    <property type="entry name" value="AdoMet_MTases"/>
    <property type="match status" value="1"/>
</dbReference>
<evidence type="ECO:0000313" key="10">
    <source>
        <dbReference type="EMBL" id="HIU65567.1"/>
    </source>
</evidence>
<dbReference type="EC" id="2.1.1.182" evidence="7"/>
<dbReference type="InterPro" id="IPR029063">
    <property type="entry name" value="SAM-dependent_MTases_sf"/>
</dbReference>
<sequence>MSLEKLKALPPVSEMMRDAGLEPKKQFGQNFLFDLNLTGRIARSVPDIERSTVVEVGPGPAGLTRALLIAGAKQVIAIEKDKTTKPILDRIVEASDGCLTVIYEDALKVDFAKLGVKEYALCSNLPYNVGTELLTRWLTRAAKGEQIKSMTLMFQREVAQRIVAKCGDTQYGRLSVLTSLIADSKILFDVPNTAFVPRPKVQSAVVSVIPNKEKIKHIPDIEKIEKITAKLFGQRRKMIRGIIPGVAWANFGLAGTERAEDLSPETFAQLARYLV</sequence>
<feature type="binding site" evidence="7 8">
    <location>
        <position position="30"/>
    </location>
    <ligand>
        <name>S-adenosyl-L-methionine</name>
        <dbReference type="ChEBI" id="CHEBI:59789"/>
    </ligand>
</feature>
<dbReference type="InterPro" id="IPR023165">
    <property type="entry name" value="rRNA_Ade_diMease-like_C"/>
</dbReference>
<comment type="function">
    <text evidence="7">Specifically dimethylates two adjacent adenosines (A1518 and A1519) in the loop of a conserved hairpin near the 3'-end of 16S rRNA in the 30S particle. May play a critical role in biogenesis of 30S subunits.</text>
</comment>
<reference evidence="10" key="1">
    <citation type="submission" date="2020-10" db="EMBL/GenBank/DDBJ databases">
        <authorList>
            <person name="Gilroy R."/>
        </authorList>
    </citation>
    <scope>NUCLEOTIDE SEQUENCE</scope>
    <source>
        <strain evidence="10">CHK136-897</strain>
    </source>
</reference>
<feature type="binding site" evidence="7 8">
    <location>
        <position position="124"/>
    </location>
    <ligand>
        <name>S-adenosyl-L-methionine</name>
        <dbReference type="ChEBI" id="CHEBI:59789"/>
    </ligand>
</feature>
<evidence type="ECO:0000313" key="11">
    <source>
        <dbReference type="Proteomes" id="UP000824142"/>
    </source>
</evidence>
<feature type="binding site" evidence="7 8">
    <location>
        <position position="79"/>
    </location>
    <ligand>
        <name>S-adenosyl-L-methionine</name>
        <dbReference type="ChEBI" id="CHEBI:59789"/>
    </ligand>
</feature>
<keyword evidence="6 7" id="KW-0694">RNA-binding</keyword>
<keyword evidence="2 7" id="KW-0698">rRNA processing</keyword>
<evidence type="ECO:0000256" key="2">
    <source>
        <dbReference type="ARBA" id="ARBA00022552"/>
    </source>
</evidence>
<dbReference type="PANTHER" id="PTHR11727:SF7">
    <property type="entry name" value="DIMETHYLADENOSINE TRANSFERASE-RELATED"/>
    <property type="match status" value="1"/>
</dbReference>
<accession>A0A9D1MSD2</accession>
<comment type="similarity">
    <text evidence="7">Belongs to the class I-like SAM-binding methyltransferase superfamily. rRNA adenine N(6)-methyltransferase family. RsmA subfamily.</text>
</comment>
<dbReference type="AlphaFoldDB" id="A0A9D1MSD2"/>
<dbReference type="HAMAP" id="MF_00607">
    <property type="entry name" value="16SrRNA_methyltr_A"/>
    <property type="match status" value="1"/>
</dbReference>
<dbReference type="PROSITE" id="PS01131">
    <property type="entry name" value="RRNA_A_DIMETH"/>
    <property type="match status" value="1"/>
</dbReference>
<dbReference type="SMART" id="SM00650">
    <property type="entry name" value="rADc"/>
    <property type="match status" value="1"/>
</dbReference>
<keyword evidence="1 7" id="KW-0963">Cytoplasm</keyword>
<keyword evidence="3 7" id="KW-0489">Methyltransferase</keyword>
<reference evidence="10" key="2">
    <citation type="journal article" date="2021" name="PeerJ">
        <title>Extensive microbial diversity within the chicken gut microbiome revealed by metagenomics and culture.</title>
        <authorList>
            <person name="Gilroy R."/>
            <person name="Ravi A."/>
            <person name="Getino M."/>
            <person name="Pursley I."/>
            <person name="Horton D.L."/>
            <person name="Alikhan N.F."/>
            <person name="Baker D."/>
            <person name="Gharbi K."/>
            <person name="Hall N."/>
            <person name="Watson M."/>
            <person name="Adriaenssens E.M."/>
            <person name="Foster-Nyarko E."/>
            <person name="Jarju S."/>
            <person name="Secka A."/>
            <person name="Antonio M."/>
            <person name="Oren A."/>
            <person name="Chaudhuri R.R."/>
            <person name="La Ragione R."/>
            <person name="Hildebrand F."/>
            <person name="Pallen M.J."/>
        </authorList>
    </citation>
    <scope>NUCLEOTIDE SEQUENCE</scope>
    <source>
        <strain evidence="10">CHK136-897</strain>
    </source>
</reference>
<dbReference type="GO" id="GO:0005829">
    <property type="term" value="C:cytosol"/>
    <property type="evidence" value="ECO:0007669"/>
    <property type="project" value="TreeGrafter"/>
</dbReference>
<dbReference type="EMBL" id="DVNO01000024">
    <property type="protein sequence ID" value="HIU65567.1"/>
    <property type="molecule type" value="Genomic_DNA"/>
</dbReference>
<dbReference type="InterPro" id="IPR020596">
    <property type="entry name" value="rRNA_Ade_Mease_Trfase_CS"/>
</dbReference>
<proteinExistence type="inferred from homology"/>
<feature type="binding site" evidence="7 8">
    <location>
        <position position="57"/>
    </location>
    <ligand>
        <name>S-adenosyl-L-methionine</name>
        <dbReference type="ChEBI" id="CHEBI:59789"/>
    </ligand>
</feature>
<dbReference type="GO" id="GO:0003723">
    <property type="term" value="F:RNA binding"/>
    <property type="evidence" value="ECO:0007669"/>
    <property type="project" value="UniProtKB-UniRule"/>
</dbReference>
<dbReference type="InterPro" id="IPR001737">
    <property type="entry name" value="KsgA/Erm"/>
</dbReference>
<keyword evidence="5 7" id="KW-0949">S-adenosyl-L-methionine</keyword>
<dbReference type="InterPro" id="IPR020598">
    <property type="entry name" value="rRNA_Ade_methylase_Trfase_N"/>
</dbReference>
<evidence type="ECO:0000259" key="9">
    <source>
        <dbReference type="SMART" id="SM00650"/>
    </source>
</evidence>
<comment type="caution">
    <text evidence="10">The sequence shown here is derived from an EMBL/GenBank/DDBJ whole genome shotgun (WGS) entry which is preliminary data.</text>
</comment>
<name>A0A9D1MSD2_9PROT</name>
<dbReference type="NCBIfam" id="TIGR00755">
    <property type="entry name" value="ksgA"/>
    <property type="match status" value="1"/>
</dbReference>
<feature type="binding site" evidence="7 8">
    <location>
        <position position="105"/>
    </location>
    <ligand>
        <name>S-adenosyl-L-methionine</name>
        <dbReference type="ChEBI" id="CHEBI:59789"/>
    </ligand>
</feature>
<evidence type="ECO:0000256" key="3">
    <source>
        <dbReference type="ARBA" id="ARBA00022603"/>
    </source>
</evidence>
<dbReference type="Proteomes" id="UP000824142">
    <property type="component" value="Unassembled WGS sequence"/>
</dbReference>
<dbReference type="Gene3D" id="1.10.8.100">
    <property type="entry name" value="Ribosomal RNA adenine dimethylase-like, domain 2"/>
    <property type="match status" value="1"/>
</dbReference>
<dbReference type="InterPro" id="IPR011530">
    <property type="entry name" value="rRNA_adenine_dimethylase"/>
</dbReference>
<dbReference type="PANTHER" id="PTHR11727">
    <property type="entry name" value="DIMETHYLADENOSINE TRANSFERASE"/>
    <property type="match status" value="1"/>
</dbReference>
<comment type="subcellular location">
    <subcellularLocation>
        <location evidence="7">Cytoplasm</location>
    </subcellularLocation>
</comment>